<feature type="compositionally biased region" description="Basic and acidic residues" evidence="1">
    <location>
        <begin position="537"/>
        <end position="549"/>
    </location>
</feature>
<name>A0ABR1Q0B6_9PEZI</name>
<evidence type="ECO:0000313" key="2">
    <source>
        <dbReference type="EMBL" id="KAK7943222.1"/>
    </source>
</evidence>
<dbReference type="Pfam" id="PF07093">
    <property type="entry name" value="SGT1"/>
    <property type="match status" value="2"/>
</dbReference>
<evidence type="ECO:0000313" key="3">
    <source>
        <dbReference type="Proteomes" id="UP001391051"/>
    </source>
</evidence>
<evidence type="ECO:0000256" key="1">
    <source>
        <dbReference type="SAM" id="MobiDB-lite"/>
    </source>
</evidence>
<dbReference type="PANTHER" id="PTHR13060:SF0">
    <property type="entry name" value="PROTEIN ECDYSONELESS HOMOLOG"/>
    <property type="match status" value="1"/>
</dbReference>
<comment type="caution">
    <text evidence="2">The sequence shown here is derived from an EMBL/GenBank/DDBJ whole genome shotgun (WGS) entry which is preliminary data.</text>
</comment>
<organism evidence="2 3">
    <name type="scientific">Apiospora aurea</name>
    <dbReference type="NCBI Taxonomy" id="335848"/>
    <lineage>
        <taxon>Eukaryota</taxon>
        <taxon>Fungi</taxon>
        <taxon>Dikarya</taxon>
        <taxon>Ascomycota</taxon>
        <taxon>Pezizomycotina</taxon>
        <taxon>Sordariomycetes</taxon>
        <taxon>Xylariomycetidae</taxon>
        <taxon>Amphisphaeriales</taxon>
        <taxon>Apiosporaceae</taxon>
        <taxon>Apiospora</taxon>
    </lineage>
</organism>
<sequence>MEPSTGAQGSFQDGFPRQLPENCVEYILFIIDNQLEARRKLSALENVRKRAVQLAESLTKDYIWQRDSLNLEVKNDRGLVYLYGSSCFGDSVEDEWLIVYLLRELSKTSSDLWIRVFDSDGEFLLVEAANVLPPWLSPEIDTNRLWINQGSLHLIPLQDKTDKRPLTLDQAIGHIREDAKSLVQSSLVEAEAFYRLEKYPKQIQDAMHHSLTTIPRKLAYILREKPAAIAPAVEAFYLRDPISMKSLLSTSGKLSFPPQDLVTVSVKYTKVLFAQLKSQKFTPPPTWTGIMERAENETASAEATQENLARLEVGMKLTCGFEMLASNAATKNSRTAREVAILLEDLEEDGDQALPSDAVIESWPGVKQDDDESWMDINYEEFEKALDGQGGTQKGAEGGFGDVSAQADLQKMVARFESFLNDETAGFEGAELDDMDEDDDLSDYEEDSEDEDKDVSFDEEQFAKMMREMMGMPAEESTRSKPPHRDTDKTGQVEEVDEREEEEIRRLATQMEAELNSHGALQLDPTPRKLKALKQKSAADEKGKEVQRDDDTEESDEEEEVDIDYNLAKNLLESFKSQGGTAGPVGNMLGMFGMKLPRDEENAE</sequence>
<feature type="region of interest" description="Disordered" evidence="1">
    <location>
        <begin position="426"/>
        <end position="562"/>
    </location>
</feature>
<dbReference type="PANTHER" id="PTHR13060">
    <property type="entry name" value="SGT1 PROTEIN HSGT1 SUPPRESSOR OF GCR2"/>
    <property type="match status" value="1"/>
</dbReference>
<dbReference type="GeneID" id="92081619"/>
<proteinExistence type="predicted"/>
<dbReference type="InterPro" id="IPR010770">
    <property type="entry name" value="Ecd"/>
</dbReference>
<dbReference type="EMBL" id="JAQQWE010000008">
    <property type="protein sequence ID" value="KAK7943222.1"/>
    <property type="molecule type" value="Genomic_DNA"/>
</dbReference>
<feature type="compositionally biased region" description="Acidic residues" evidence="1">
    <location>
        <begin position="430"/>
        <end position="460"/>
    </location>
</feature>
<dbReference type="RefSeq" id="XP_066695253.1">
    <property type="nucleotide sequence ID" value="XM_066848557.1"/>
</dbReference>
<reference evidence="2 3" key="1">
    <citation type="submission" date="2023-01" db="EMBL/GenBank/DDBJ databases">
        <title>Analysis of 21 Apiospora genomes using comparative genomics revels a genus with tremendous synthesis potential of carbohydrate active enzymes and secondary metabolites.</title>
        <authorList>
            <person name="Sorensen T."/>
        </authorList>
    </citation>
    <scope>NUCLEOTIDE SEQUENCE [LARGE SCALE GENOMIC DNA]</scope>
    <source>
        <strain evidence="2 3">CBS 24483</strain>
    </source>
</reference>
<dbReference type="Proteomes" id="UP001391051">
    <property type="component" value="Unassembled WGS sequence"/>
</dbReference>
<gene>
    <name evidence="2" type="ORF">PG986_012335</name>
</gene>
<feature type="compositionally biased region" description="Acidic residues" evidence="1">
    <location>
        <begin position="550"/>
        <end position="562"/>
    </location>
</feature>
<protein>
    <submittedName>
        <fullName evidence="2">Uncharacterized protein</fullName>
    </submittedName>
</protein>
<keyword evidence="3" id="KW-1185">Reference proteome</keyword>
<feature type="compositionally biased region" description="Basic and acidic residues" evidence="1">
    <location>
        <begin position="476"/>
        <end position="492"/>
    </location>
</feature>
<accession>A0ABR1Q0B6</accession>